<dbReference type="EMBL" id="CP034208">
    <property type="protein sequence ID" value="QBZ63285.1"/>
    <property type="molecule type" value="Genomic_DNA"/>
</dbReference>
<gene>
    <name evidence="2" type="ORF">PoMZ_12182</name>
</gene>
<reference evidence="2 3" key="1">
    <citation type="journal article" date="2019" name="Mol. Biol. Evol.">
        <title>Blast fungal genomes show frequent chromosomal changes, gene gains and losses, and effector gene turnover.</title>
        <authorList>
            <person name="Gomez Luciano L.B."/>
            <person name="Jason Tsai I."/>
            <person name="Chuma I."/>
            <person name="Tosa Y."/>
            <person name="Chen Y.H."/>
            <person name="Li J.Y."/>
            <person name="Li M.Y."/>
            <person name="Jade Lu M.Y."/>
            <person name="Nakayashiki H."/>
            <person name="Li W.H."/>
        </authorList>
    </citation>
    <scope>NUCLEOTIDE SEQUENCE [LARGE SCALE GENOMIC DNA]</scope>
    <source>
        <strain evidence="2">MZ5-1-6</strain>
    </source>
</reference>
<dbReference type="PANTHER" id="PTHR31252">
    <property type="entry name" value="DUF4419 DOMAIN-CONTAINING PROTEIN"/>
    <property type="match status" value="1"/>
</dbReference>
<dbReference type="InterPro" id="IPR025533">
    <property type="entry name" value="DUF4419"/>
</dbReference>
<name>A0A4P7NM45_PYROR</name>
<evidence type="ECO:0000313" key="3">
    <source>
        <dbReference type="Proteomes" id="UP000294847"/>
    </source>
</evidence>
<feature type="chain" id="PRO_5020971937" evidence="1">
    <location>
        <begin position="24"/>
        <end position="437"/>
    </location>
</feature>
<accession>A0A4P7NM45</accession>
<sequence>MGCTRALKSLTLLAVIGLSVVTGHITVLPGGDPKPYIGSNAILSREDFFLQTAERDFDNFNGSIILSSYDSASFSAEEGLRSSSDSFVRGAIQAWGEHLHLVVRPEEVWFTILTQMNFFMNAHAESLRDLFVSHQGKEVIYIEDWTWEAVIIRFQDEIQKRVKTDWLQGWIMPNFTTTTDSDRMTASVLMMGLTQAYFKFEGGVVCGLPSVTLLGDKSDWEALLGKLDHLSAFGEEPATYAARLRPILTRFVSTFDAPDSPDTILFWNDIVTARQGTVCGQPPYYISGWITGFHYWDDKGRSFARRNGALRLDNVTYAEVDPRQLPVGYAKVPFTMHDYPSPGLKTEAVLMAGTLGKKVVSGTPGGYTGALQRAGQEEDLVVGGTSVHYTLQPLSGWALYGPVDTDATVRYVEEWELANLTSSVRANFVEGRCGARL</sequence>
<keyword evidence="1" id="KW-0732">Signal</keyword>
<dbReference type="Proteomes" id="UP000294847">
    <property type="component" value="Chromosome 5"/>
</dbReference>
<dbReference type="Pfam" id="PF14388">
    <property type="entry name" value="DUF4419"/>
    <property type="match status" value="1"/>
</dbReference>
<dbReference type="PANTHER" id="PTHR31252:SF11">
    <property type="entry name" value="DUF4419 DOMAIN-CONTAINING PROTEIN"/>
    <property type="match status" value="1"/>
</dbReference>
<proteinExistence type="predicted"/>
<evidence type="ECO:0000256" key="1">
    <source>
        <dbReference type="SAM" id="SignalP"/>
    </source>
</evidence>
<feature type="signal peptide" evidence="1">
    <location>
        <begin position="1"/>
        <end position="23"/>
    </location>
</feature>
<evidence type="ECO:0000313" key="2">
    <source>
        <dbReference type="EMBL" id="QBZ63285.1"/>
    </source>
</evidence>
<organism evidence="2 3">
    <name type="scientific">Pyricularia oryzae</name>
    <name type="common">Rice blast fungus</name>
    <name type="synonym">Magnaporthe oryzae</name>
    <dbReference type="NCBI Taxonomy" id="318829"/>
    <lineage>
        <taxon>Eukaryota</taxon>
        <taxon>Fungi</taxon>
        <taxon>Dikarya</taxon>
        <taxon>Ascomycota</taxon>
        <taxon>Pezizomycotina</taxon>
        <taxon>Sordariomycetes</taxon>
        <taxon>Sordariomycetidae</taxon>
        <taxon>Magnaporthales</taxon>
        <taxon>Pyriculariaceae</taxon>
        <taxon>Pyricularia</taxon>
    </lineage>
</organism>
<dbReference type="AlphaFoldDB" id="A0A4P7NM45"/>
<protein>
    <submittedName>
        <fullName evidence="2">Uncharacterized protein</fullName>
    </submittedName>
</protein>